<keyword evidence="4" id="KW-1003">Cell membrane</keyword>
<dbReference type="AlphaFoldDB" id="I7ZKC1"/>
<evidence type="ECO:0000256" key="6">
    <source>
        <dbReference type="ARBA" id="ARBA00022989"/>
    </source>
</evidence>
<feature type="transmembrane region" description="Helical" evidence="8">
    <location>
        <begin position="6"/>
        <end position="24"/>
    </location>
</feature>
<dbReference type="RefSeq" id="WP_007185297.1">
    <property type="nucleotide sequence ID" value="NZ_AKGD01000001.1"/>
</dbReference>
<evidence type="ECO:0000313" key="10">
    <source>
        <dbReference type="Proteomes" id="UP000003704"/>
    </source>
</evidence>
<dbReference type="STRING" id="1172194.WQQ_23540"/>
<comment type="caution">
    <text evidence="9">The sequence shown here is derived from an EMBL/GenBank/DDBJ whole genome shotgun (WGS) entry which is preliminary data.</text>
</comment>
<feature type="transmembrane region" description="Helical" evidence="8">
    <location>
        <begin position="197"/>
        <end position="219"/>
    </location>
</feature>
<feature type="transmembrane region" description="Helical" evidence="8">
    <location>
        <begin position="36"/>
        <end position="56"/>
    </location>
</feature>
<keyword evidence="3" id="KW-0813">Transport</keyword>
<organism evidence="9 10">
    <name type="scientific">Hydrocarboniphaga effusa AP103</name>
    <dbReference type="NCBI Taxonomy" id="1172194"/>
    <lineage>
        <taxon>Bacteria</taxon>
        <taxon>Pseudomonadati</taxon>
        <taxon>Pseudomonadota</taxon>
        <taxon>Gammaproteobacteria</taxon>
        <taxon>Nevskiales</taxon>
        <taxon>Nevskiaceae</taxon>
        <taxon>Hydrocarboniphaga</taxon>
    </lineage>
</organism>
<accession>I7ZKC1</accession>
<evidence type="ECO:0000256" key="8">
    <source>
        <dbReference type="SAM" id="Phobius"/>
    </source>
</evidence>
<dbReference type="Pfam" id="PF03547">
    <property type="entry name" value="Mem_trans"/>
    <property type="match status" value="1"/>
</dbReference>
<dbReference type="PANTHER" id="PTHR36838">
    <property type="entry name" value="AUXIN EFFLUX CARRIER FAMILY PROTEIN"/>
    <property type="match status" value="1"/>
</dbReference>
<evidence type="ECO:0000256" key="1">
    <source>
        <dbReference type="ARBA" id="ARBA00004651"/>
    </source>
</evidence>
<feature type="transmembrane region" description="Helical" evidence="8">
    <location>
        <begin position="231"/>
        <end position="254"/>
    </location>
</feature>
<keyword evidence="6 8" id="KW-1133">Transmembrane helix</keyword>
<protein>
    <submittedName>
        <fullName evidence="9">Auxin efflux carrier</fullName>
    </submittedName>
</protein>
<dbReference type="PANTHER" id="PTHR36838:SF1">
    <property type="entry name" value="SLR1864 PROTEIN"/>
    <property type="match status" value="1"/>
</dbReference>
<evidence type="ECO:0000256" key="3">
    <source>
        <dbReference type="ARBA" id="ARBA00022448"/>
    </source>
</evidence>
<proteinExistence type="inferred from homology"/>
<keyword evidence="7 8" id="KW-0472">Membrane</keyword>
<evidence type="ECO:0000256" key="2">
    <source>
        <dbReference type="ARBA" id="ARBA00010145"/>
    </source>
</evidence>
<evidence type="ECO:0000256" key="7">
    <source>
        <dbReference type="ARBA" id="ARBA00023136"/>
    </source>
</evidence>
<reference evidence="9 10" key="1">
    <citation type="journal article" date="2012" name="J. Bacteriol.">
        <title>Genome Sequence of n-Alkane-Degrading Hydrocarboniphaga effusa Strain AP103T (ATCC BAA-332T).</title>
        <authorList>
            <person name="Chang H.K."/>
            <person name="Zylstra G.J."/>
            <person name="Chae J.C."/>
        </authorList>
    </citation>
    <scope>NUCLEOTIDE SEQUENCE [LARGE SCALE GENOMIC DNA]</scope>
    <source>
        <strain evidence="9 10">AP103</strain>
    </source>
</reference>
<dbReference type="GO" id="GO:0005886">
    <property type="term" value="C:plasma membrane"/>
    <property type="evidence" value="ECO:0007669"/>
    <property type="project" value="UniProtKB-SubCell"/>
</dbReference>
<feature type="transmembrane region" description="Helical" evidence="8">
    <location>
        <begin position="99"/>
        <end position="118"/>
    </location>
</feature>
<dbReference type="Proteomes" id="UP000003704">
    <property type="component" value="Unassembled WGS sequence"/>
</dbReference>
<evidence type="ECO:0000313" key="9">
    <source>
        <dbReference type="EMBL" id="EIT72217.1"/>
    </source>
</evidence>
<dbReference type="PATRIC" id="fig|1172194.4.peg.2274"/>
<sequence>MSIFLHQFALATPLFVLVLAGYALTRWARWPATIDAALSQFVFSVALPALLFRLMSRLSEMPPIDTRLLVAFFGGCFVTFAIGRLIAARLFALDGAGQSIFAMGGVFSNNVMLGLPIAKLTLGDAALPAVSLVLVFNALILWTLGTASVEWSRSGSLSLAGFRSTASSVMRNPIIVGVLAGTAFGLTGWHLPMLVDVPLQMLGDCAPTVALIALGMGLARYGWREHATQSLAITALKLLVQPLVVWALALLIGLPSLETRVVVLLASMSVGANVYQMARQFHSLEAATAASLLYSTALAALTTPVFLALTA</sequence>
<dbReference type="EMBL" id="AKGD01000001">
    <property type="protein sequence ID" value="EIT72217.1"/>
    <property type="molecule type" value="Genomic_DNA"/>
</dbReference>
<comment type="subcellular location">
    <subcellularLocation>
        <location evidence="1">Cell membrane</location>
        <topology evidence="1">Multi-pass membrane protein</topology>
    </subcellularLocation>
</comment>
<keyword evidence="5 8" id="KW-0812">Transmembrane</keyword>
<feature type="transmembrane region" description="Helical" evidence="8">
    <location>
        <begin position="290"/>
        <end position="309"/>
    </location>
</feature>
<feature type="transmembrane region" description="Helical" evidence="8">
    <location>
        <begin position="130"/>
        <end position="151"/>
    </location>
</feature>
<feature type="transmembrane region" description="Helical" evidence="8">
    <location>
        <begin position="172"/>
        <end position="191"/>
    </location>
</feature>
<keyword evidence="10" id="KW-1185">Reference proteome</keyword>
<dbReference type="OrthoDB" id="3435874at2"/>
<name>I7ZKC1_9GAMM</name>
<evidence type="ECO:0000256" key="5">
    <source>
        <dbReference type="ARBA" id="ARBA00022692"/>
    </source>
</evidence>
<comment type="similarity">
    <text evidence="2">Belongs to the auxin efflux carrier (TC 2.A.69) family.</text>
</comment>
<dbReference type="InterPro" id="IPR038770">
    <property type="entry name" value="Na+/solute_symporter_sf"/>
</dbReference>
<feature type="transmembrane region" description="Helical" evidence="8">
    <location>
        <begin position="68"/>
        <end position="87"/>
    </location>
</feature>
<evidence type="ECO:0000256" key="4">
    <source>
        <dbReference type="ARBA" id="ARBA00022475"/>
    </source>
</evidence>
<dbReference type="Gene3D" id="1.20.1530.20">
    <property type="match status" value="1"/>
</dbReference>
<dbReference type="GO" id="GO:0055085">
    <property type="term" value="P:transmembrane transport"/>
    <property type="evidence" value="ECO:0007669"/>
    <property type="project" value="InterPro"/>
</dbReference>
<gene>
    <name evidence="9" type="ORF">WQQ_23540</name>
</gene>
<dbReference type="InterPro" id="IPR004776">
    <property type="entry name" value="Mem_transp_PIN-like"/>
</dbReference>